<reference evidence="1" key="2">
    <citation type="journal article" date="2015" name="Data Brief">
        <title>Shoot transcriptome of the giant reed, Arundo donax.</title>
        <authorList>
            <person name="Barrero R.A."/>
            <person name="Guerrero F.D."/>
            <person name="Moolhuijzen P."/>
            <person name="Goolsby J.A."/>
            <person name="Tidwell J."/>
            <person name="Bellgard S.E."/>
            <person name="Bellgard M.I."/>
        </authorList>
    </citation>
    <scope>NUCLEOTIDE SEQUENCE</scope>
    <source>
        <tissue evidence="1">Shoot tissue taken approximately 20 cm above the soil surface</tissue>
    </source>
</reference>
<protein>
    <submittedName>
        <fullName evidence="1">Uncharacterized protein</fullName>
    </submittedName>
</protein>
<evidence type="ECO:0000313" key="1">
    <source>
        <dbReference type="EMBL" id="JAE11963.1"/>
    </source>
</evidence>
<accession>A0A0A9FUH5</accession>
<sequence length="37" mass="3963">MLPINIFQVVLLFSFEGNHALMVANLLAAKCVVVCSG</sequence>
<organism evidence="1">
    <name type="scientific">Arundo donax</name>
    <name type="common">Giant reed</name>
    <name type="synonym">Donax arundinaceus</name>
    <dbReference type="NCBI Taxonomy" id="35708"/>
    <lineage>
        <taxon>Eukaryota</taxon>
        <taxon>Viridiplantae</taxon>
        <taxon>Streptophyta</taxon>
        <taxon>Embryophyta</taxon>
        <taxon>Tracheophyta</taxon>
        <taxon>Spermatophyta</taxon>
        <taxon>Magnoliopsida</taxon>
        <taxon>Liliopsida</taxon>
        <taxon>Poales</taxon>
        <taxon>Poaceae</taxon>
        <taxon>PACMAD clade</taxon>
        <taxon>Arundinoideae</taxon>
        <taxon>Arundineae</taxon>
        <taxon>Arundo</taxon>
    </lineage>
</organism>
<name>A0A0A9FUH5_ARUDO</name>
<dbReference type="EMBL" id="GBRH01185933">
    <property type="protein sequence ID" value="JAE11963.1"/>
    <property type="molecule type" value="Transcribed_RNA"/>
</dbReference>
<proteinExistence type="predicted"/>
<reference evidence="1" key="1">
    <citation type="submission" date="2014-09" db="EMBL/GenBank/DDBJ databases">
        <authorList>
            <person name="Magalhaes I.L.F."/>
            <person name="Oliveira U."/>
            <person name="Santos F.R."/>
            <person name="Vidigal T.H.D.A."/>
            <person name="Brescovit A.D."/>
            <person name="Santos A.J."/>
        </authorList>
    </citation>
    <scope>NUCLEOTIDE SEQUENCE</scope>
    <source>
        <tissue evidence="1">Shoot tissue taken approximately 20 cm above the soil surface</tissue>
    </source>
</reference>
<dbReference type="AlphaFoldDB" id="A0A0A9FUH5"/>